<feature type="chain" id="PRO_5035339768" description="UDP-glucuronosyltransferase" evidence="6">
    <location>
        <begin position="18"/>
        <end position="509"/>
    </location>
</feature>
<comment type="caution">
    <text evidence="7">The sequence shown here is derived from an EMBL/GenBank/DDBJ whole genome shotgun (WGS) entry which is preliminary data.</text>
</comment>
<keyword evidence="6" id="KW-0732">Signal</keyword>
<dbReference type="PANTHER" id="PTHR48043">
    <property type="entry name" value="EG:EG0003.4 PROTEIN-RELATED"/>
    <property type="match status" value="1"/>
</dbReference>
<dbReference type="Gene3D" id="3.40.50.2000">
    <property type="entry name" value="Glycogen Phosphorylase B"/>
    <property type="match status" value="1"/>
</dbReference>
<dbReference type="EC" id="2.4.1.17" evidence="6"/>
<dbReference type="InterPro" id="IPR002213">
    <property type="entry name" value="UDP_glucos_trans"/>
</dbReference>
<dbReference type="FunFam" id="3.40.50.2000:FF:000021">
    <property type="entry name" value="UDP-glucuronosyltransferase"/>
    <property type="match status" value="1"/>
</dbReference>
<proteinExistence type="inferred from homology"/>
<reference evidence="7" key="1">
    <citation type="submission" date="2021-09" db="EMBL/GenBank/DDBJ databases">
        <authorList>
            <consortium name="Pathogen Informatics"/>
        </authorList>
    </citation>
    <scope>NUCLEOTIDE SEQUENCE</scope>
</reference>
<keyword evidence="8" id="KW-1185">Reference proteome</keyword>
<evidence type="ECO:0000256" key="2">
    <source>
        <dbReference type="ARBA" id="ARBA00022676"/>
    </source>
</evidence>
<comment type="similarity">
    <text evidence="1 5">Belongs to the UDP-glycosyltransferase family.</text>
</comment>
<organism evidence="7 8">
    <name type="scientific">Cercopithifilaria johnstoni</name>
    <dbReference type="NCBI Taxonomy" id="2874296"/>
    <lineage>
        <taxon>Eukaryota</taxon>
        <taxon>Metazoa</taxon>
        <taxon>Ecdysozoa</taxon>
        <taxon>Nematoda</taxon>
        <taxon>Chromadorea</taxon>
        <taxon>Rhabditida</taxon>
        <taxon>Spirurina</taxon>
        <taxon>Spiruromorpha</taxon>
        <taxon>Filarioidea</taxon>
        <taxon>Onchocercidae</taxon>
        <taxon>Cercopithifilaria</taxon>
    </lineage>
</organism>
<dbReference type="Proteomes" id="UP000746747">
    <property type="component" value="Unassembled WGS sequence"/>
</dbReference>
<dbReference type="InterPro" id="IPR050271">
    <property type="entry name" value="UDP-glycosyltransferase"/>
</dbReference>
<keyword evidence="2 5" id="KW-0328">Glycosyltransferase</keyword>
<dbReference type="GO" id="GO:0016020">
    <property type="term" value="C:membrane"/>
    <property type="evidence" value="ECO:0007669"/>
    <property type="project" value="UniProtKB-SubCell"/>
</dbReference>
<dbReference type="Pfam" id="PF00201">
    <property type="entry name" value="UDPGT"/>
    <property type="match status" value="1"/>
</dbReference>
<evidence type="ECO:0000256" key="3">
    <source>
        <dbReference type="ARBA" id="ARBA00022679"/>
    </source>
</evidence>
<evidence type="ECO:0000313" key="8">
    <source>
        <dbReference type="Proteomes" id="UP000746747"/>
    </source>
</evidence>
<evidence type="ECO:0000313" key="7">
    <source>
        <dbReference type="EMBL" id="CAG9530659.1"/>
    </source>
</evidence>
<dbReference type="PROSITE" id="PS00375">
    <property type="entry name" value="UDPGT"/>
    <property type="match status" value="1"/>
</dbReference>
<dbReference type="InterPro" id="IPR035595">
    <property type="entry name" value="UDP_glycos_trans_CS"/>
</dbReference>
<evidence type="ECO:0000256" key="4">
    <source>
        <dbReference type="ARBA" id="ARBA00047475"/>
    </source>
</evidence>
<sequence>MHLYMALFLILLEPISSYKILIFSPRLGHSHVNFMGRIADILVEAGHDVTVFVPDLNPDVSNNGSKLAKIIRKRFPNNPYLAKNSSGIMWKKKGNSILRVYQLFKRLSDAQRMTCRKHLEDDKLMDSLQAEQYDLGITEYINFCGYSIFKRIGLNNYITATAVNLFEVTSDIFGVSSNPSYVPASFAFTSDKMNYRDRLTNIIIYAITYGLTKFIWEPAAQSLQHHLPNKFDYIEAVEKSSLIFVNTEELIEFPRLVSRKIVFVGGIAISEASPLTEDYQQIMDHSGRGVILVSFGTIVKSKDMDSDMKKIFEDAFQQLSEITFIWKYENDERGEDVYLPNVIKRKWVPQNDLLNHHKLLAFISHCGQNSLMESINGGVPLICIPLFSDQFRNAATAKNRNVAVILNKENLTAVGLSSAVKTIINEESYRKSAQKLKKMIKYKPVSARERLIRYTEFVIKYGPFENFNVAASKLNIFQYFLVDVLLVAYLSKGGRWKLSEVKIHSGRPS</sequence>
<dbReference type="OrthoDB" id="5835829at2759"/>
<name>A0A8J2PWC1_9BILA</name>
<protein>
    <recommendedName>
        <fullName evidence="6">UDP-glucuronosyltransferase</fullName>
        <ecNumber evidence="6">2.4.1.17</ecNumber>
    </recommendedName>
</protein>
<comment type="subcellular location">
    <subcellularLocation>
        <location evidence="6">Membrane</location>
        <topology evidence="6">Single-pass membrane protein</topology>
    </subcellularLocation>
</comment>
<gene>
    <name evidence="7" type="ORF">CJOHNSTONI_LOCUS1133</name>
</gene>
<keyword evidence="3 5" id="KW-0808">Transferase</keyword>
<feature type="signal peptide" evidence="6">
    <location>
        <begin position="1"/>
        <end position="17"/>
    </location>
</feature>
<dbReference type="SUPFAM" id="SSF53756">
    <property type="entry name" value="UDP-Glycosyltransferase/glycogen phosphorylase"/>
    <property type="match status" value="1"/>
</dbReference>
<dbReference type="EMBL" id="CAKAEH010000334">
    <property type="protein sequence ID" value="CAG9530659.1"/>
    <property type="molecule type" value="Genomic_DNA"/>
</dbReference>
<dbReference type="CDD" id="cd03784">
    <property type="entry name" value="GT1_Gtf-like"/>
    <property type="match status" value="1"/>
</dbReference>
<evidence type="ECO:0000256" key="1">
    <source>
        <dbReference type="ARBA" id="ARBA00009995"/>
    </source>
</evidence>
<evidence type="ECO:0000256" key="5">
    <source>
        <dbReference type="RuleBase" id="RU003718"/>
    </source>
</evidence>
<dbReference type="PANTHER" id="PTHR48043:SF145">
    <property type="entry name" value="FI06409P-RELATED"/>
    <property type="match status" value="1"/>
</dbReference>
<evidence type="ECO:0000256" key="6">
    <source>
        <dbReference type="RuleBase" id="RU362059"/>
    </source>
</evidence>
<dbReference type="AlphaFoldDB" id="A0A8J2PWC1"/>
<accession>A0A8J2PWC1</accession>
<comment type="catalytic activity">
    <reaction evidence="4 6">
        <text>glucuronate acceptor + UDP-alpha-D-glucuronate = acceptor beta-D-glucuronoside + UDP + H(+)</text>
        <dbReference type="Rhea" id="RHEA:21032"/>
        <dbReference type="ChEBI" id="CHEBI:15378"/>
        <dbReference type="ChEBI" id="CHEBI:58052"/>
        <dbReference type="ChEBI" id="CHEBI:58223"/>
        <dbReference type="ChEBI" id="CHEBI:132367"/>
        <dbReference type="ChEBI" id="CHEBI:132368"/>
        <dbReference type="EC" id="2.4.1.17"/>
    </reaction>
</comment>
<dbReference type="GO" id="GO:0015020">
    <property type="term" value="F:glucuronosyltransferase activity"/>
    <property type="evidence" value="ECO:0007669"/>
    <property type="project" value="UniProtKB-EC"/>
</dbReference>